<evidence type="ECO:0000256" key="1">
    <source>
        <dbReference type="SAM" id="MobiDB-lite"/>
    </source>
</evidence>
<proteinExistence type="predicted"/>
<sequence>MHAAPPLHLVLGLCAFARTFFMPVAVHSEARARRSGLYGCGMEIAPVLPRRLLLQLFPHPMFPATNPSAINRNTTMKLLTLLALVALSLSMTACNDREAEAVAPPASAEAGVGPGAVDAPDVISPADPAAAGAALPPAGTVIGACEGLTGQALTDCLNQAGPTSAPTMVDPTAPTDATTPPQS</sequence>
<feature type="region of interest" description="Disordered" evidence="1">
    <location>
        <begin position="160"/>
        <end position="183"/>
    </location>
</feature>
<evidence type="ECO:0000313" key="2">
    <source>
        <dbReference type="EMBL" id="MFC0676788.1"/>
    </source>
</evidence>
<accession>A0ABV6RIH3</accession>
<gene>
    <name evidence="2" type="ORF">ACFFGH_02835</name>
</gene>
<evidence type="ECO:0000313" key="3">
    <source>
        <dbReference type="Proteomes" id="UP001589896"/>
    </source>
</evidence>
<dbReference type="RefSeq" id="WP_386664620.1">
    <property type="nucleotide sequence ID" value="NZ_JBHLTG010000001.1"/>
</dbReference>
<feature type="compositionally biased region" description="Low complexity" evidence="1">
    <location>
        <begin position="165"/>
        <end position="183"/>
    </location>
</feature>
<organism evidence="2 3">
    <name type="scientific">Lysobacter korlensis</name>
    <dbReference type="NCBI Taxonomy" id="553636"/>
    <lineage>
        <taxon>Bacteria</taxon>
        <taxon>Pseudomonadati</taxon>
        <taxon>Pseudomonadota</taxon>
        <taxon>Gammaproteobacteria</taxon>
        <taxon>Lysobacterales</taxon>
        <taxon>Lysobacteraceae</taxon>
        <taxon>Lysobacter</taxon>
    </lineage>
</organism>
<evidence type="ECO:0008006" key="4">
    <source>
        <dbReference type="Google" id="ProtNLM"/>
    </source>
</evidence>
<comment type="caution">
    <text evidence="2">The sequence shown here is derived from an EMBL/GenBank/DDBJ whole genome shotgun (WGS) entry which is preliminary data.</text>
</comment>
<protein>
    <recommendedName>
        <fullName evidence="4">Secreted protein</fullName>
    </recommendedName>
</protein>
<keyword evidence="3" id="KW-1185">Reference proteome</keyword>
<name>A0ABV6RIH3_9GAMM</name>
<reference evidence="2 3" key="1">
    <citation type="submission" date="2024-09" db="EMBL/GenBank/DDBJ databases">
        <authorList>
            <person name="Sun Q."/>
            <person name="Mori K."/>
        </authorList>
    </citation>
    <scope>NUCLEOTIDE SEQUENCE [LARGE SCALE GENOMIC DNA]</scope>
    <source>
        <strain evidence="2 3">KCTC 23076</strain>
    </source>
</reference>
<dbReference type="EMBL" id="JBHLTG010000001">
    <property type="protein sequence ID" value="MFC0676788.1"/>
    <property type="molecule type" value="Genomic_DNA"/>
</dbReference>
<dbReference type="Proteomes" id="UP001589896">
    <property type="component" value="Unassembled WGS sequence"/>
</dbReference>